<dbReference type="AlphaFoldDB" id="A0A6N8ISA7"/>
<proteinExistence type="predicted"/>
<dbReference type="EMBL" id="WSEL01000003">
    <property type="protein sequence ID" value="MVQ29465.1"/>
    <property type="molecule type" value="Genomic_DNA"/>
</dbReference>
<dbReference type="Proteomes" id="UP000469385">
    <property type="component" value="Unassembled WGS sequence"/>
</dbReference>
<dbReference type="InterPro" id="IPR027463">
    <property type="entry name" value="AcrB_DN_DC_subdom"/>
</dbReference>
<feature type="compositionally biased region" description="Low complexity" evidence="1">
    <location>
        <begin position="1060"/>
        <end position="1077"/>
    </location>
</feature>
<dbReference type="GO" id="GO:0005886">
    <property type="term" value="C:plasma membrane"/>
    <property type="evidence" value="ECO:0007669"/>
    <property type="project" value="TreeGrafter"/>
</dbReference>
<feature type="transmembrane region" description="Helical" evidence="2">
    <location>
        <begin position="1020"/>
        <end position="1043"/>
    </location>
</feature>
<dbReference type="GO" id="GO:0042910">
    <property type="term" value="F:xenobiotic transmembrane transporter activity"/>
    <property type="evidence" value="ECO:0007669"/>
    <property type="project" value="TreeGrafter"/>
</dbReference>
<dbReference type="InterPro" id="IPR001036">
    <property type="entry name" value="Acrflvin-R"/>
</dbReference>
<accession>A0A6N8ISA7</accession>
<keyword evidence="2" id="KW-0812">Transmembrane</keyword>
<evidence type="ECO:0000256" key="1">
    <source>
        <dbReference type="SAM" id="MobiDB-lite"/>
    </source>
</evidence>
<organism evidence="3 4">
    <name type="scientific">Ramlibacter pinisoli</name>
    <dbReference type="NCBI Taxonomy" id="2682844"/>
    <lineage>
        <taxon>Bacteria</taxon>
        <taxon>Pseudomonadati</taxon>
        <taxon>Pseudomonadota</taxon>
        <taxon>Betaproteobacteria</taxon>
        <taxon>Burkholderiales</taxon>
        <taxon>Comamonadaceae</taxon>
        <taxon>Ramlibacter</taxon>
    </lineage>
</organism>
<keyword evidence="4" id="KW-1185">Reference proteome</keyword>
<feature type="transmembrane region" description="Helical" evidence="2">
    <location>
        <begin position="549"/>
        <end position="570"/>
    </location>
</feature>
<dbReference type="SUPFAM" id="SSF82866">
    <property type="entry name" value="Multidrug efflux transporter AcrB transmembrane domain"/>
    <property type="match status" value="2"/>
</dbReference>
<feature type="transmembrane region" description="Helical" evidence="2">
    <location>
        <begin position="440"/>
        <end position="466"/>
    </location>
</feature>
<feature type="transmembrane region" description="Helical" evidence="2">
    <location>
        <begin position="905"/>
        <end position="924"/>
    </location>
</feature>
<comment type="caution">
    <text evidence="3">The sequence shown here is derived from an EMBL/GenBank/DDBJ whole genome shotgun (WGS) entry which is preliminary data.</text>
</comment>
<feature type="transmembrane region" description="Helical" evidence="2">
    <location>
        <begin position="989"/>
        <end position="1008"/>
    </location>
</feature>
<name>A0A6N8ISA7_9BURK</name>
<keyword evidence="2" id="KW-1133">Transmembrane helix</keyword>
<feature type="transmembrane region" description="Helical" evidence="2">
    <location>
        <begin position="369"/>
        <end position="389"/>
    </location>
</feature>
<dbReference type="PANTHER" id="PTHR32063">
    <property type="match status" value="1"/>
</dbReference>
<dbReference type="Gene3D" id="3.30.2090.10">
    <property type="entry name" value="Multidrug efflux transporter AcrB TolC docking domain, DN and DC subdomains"/>
    <property type="match status" value="2"/>
</dbReference>
<feature type="transmembrane region" description="Helical" evidence="2">
    <location>
        <begin position="343"/>
        <end position="362"/>
    </location>
</feature>
<dbReference type="PANTHER" id="PTHR32063:SF0">
    <property type="entry name" value="SWARMING MOTILITY PROTEIN SWRC"/>
    <property type="match status" value="1"/>
</dbReference>
<dbReference type="Gene3D" id="3.30.70.1430">
    <property type="entry name" value="Multidrug efflux transporter AcrB pore domain"/>
    <property type="match status" value="2"/>
</dbReference>
<dbReference type="Pfam" id="PF00873">
    <property type="entry name" value="ACR_tran"/>
    <property type="match status" value="1"/>
</dbReference>
<feature type="transmembrane region" description="Helical" evidence="2">
    <location>
        <begin position="12"/>
        <end position="29"/>
    </location>
</feature>
<dbReference type="Gene3D" id="3.30.70.1440">
    <property type="entry name" value="Multidrug efflux transporter AcrB pore domain"/>
    <property type="match status" value="1"/>
</dbReference>
<dbReference type="SUPFAM" id="SSF82693">
    <property type="entry name" value="Multidrug efflux transporter AcrB pore domain, PN1, PN2, PC1 and PC2 subdomains"/>
    <property type="match status" value="3"/>
</dbReference>
<evidence type="ECO:0000313" key="3">
    <source>
        <dbReference type="EMBL" id="MVQ29465.1"/>
    </source>
</evidence>
<evidence type="ECO:0000313" key="4">
    <source>
        <dbReference type="Proteomes" id="UP000469385"/>
    </source>
</evidence>
<reference evidence="3 4" key="1">
    <citation type="submission" date="2019-12" db="EMBL/GenBank/DDBJ databases">
        <authorList>
            <person name="Huq M.A."/>
        </authorList>
    </citation>
    <scope>NUCLEOTIDE SEQUENCE [LARGE SCALE GENOMIC DNA]</scope>
    <source>
        <strain evidence="3 4">MAH-25</strain>
    </source>
</reference>
<feature type="transmembrane region" description="Helical" evidence="2">
    <location>
        <begin position="875"/>
        <end position="893"/>
    </location>
</feature>
<gene>
    <name evidence="3" type="ORF">GON04_08400</name>
</gene>
<feature type="transmembrane region" description="Helical" evidence="2">
    <location>
        <begin position="472"/>
        <end position="490"/>
    </location>
</feature>
<sequence length="1086" mass="117547">MWFTRVSLKNPVFATMLMLALVVLGLFSLQRLQVDQFPNIDFPVVVVQTEYPGASPEVVESEVTKKVEEGVNAIAGINALTSRSFEGQSVVVIEFQLHIDGRKAAEDVREKVAAIRPNFRDEVKEPRVLRFDPASRAIWSLAVLPDARAGRPMNAVELTNWSDQVLKKRLENVRGVGSVTLVGGSKREINLYLNPQAMEALGVTAEQVVTAVRNENQDVPVGAIRSLAQDRVVQIDARMRRPEDFGQIIVARRGSGAGASAPVRLDQVARVSDGAQEIDSLALYNGQRTLLLSVQKAQDENTIAVIDGLKRTLGEMQAQLPPGVRLEPVQDSSRPIRVAVDNVRRTLIEGALLTVLIVFLFLNSWRSTVITGLTLPIALIGTFLFMHMFGFTVNMVTLMALSLCVGLLIDDAIVVRENIVRHVQMGKGPYQASLDGTQEIGLAVLATTTSIVAVFLPIGFMGGIIGKFFHEFGITIVAAVLISMFVSFTLDPMLSSVWHDPEIAAHGGPRGRSVYDRTIGRVTGWFDRATERLAEAYQSLLRWSLAHKLATLAAAAAIFATSVALVPLLGTEFVPKADYSETTVSFYTPVGSSLEVTEGKARQVEAILRELPEVRYTLSTINTGTAVGKIYASIYVRLVDRKERTRSVDQLSAVLRERLARVAGITVTHVGLVDSVGGNKQVEFSLQGPDLRELERLARLVMERARPIPGLVDLDSSVKPDKPTVDVQVRRDAASDLGLSVGQIGAALRTLVAGQVVGNWRAPDDQTYDVNVRLAPDARMAPQQLERVPFAVGSNADGMPRIVRLNQVATVREGTGPNQINRRDLAREVAITANTQGRSVGEVSAEIRQALDGIAFPPGYRHQFSGSTKNMAESFGYAVSALAMAVIFIYMILASQFRSFLQPLALMTSLPLTLIGVVLALMLFGSTLSMFSIIGIVMLMGLVTKNAILLIDFAIRAREPSVDADGRRVDGLDRAQALLLAARVRLRPILMTTLAMVFGMVPLAFALTEGSEQRAPMGQAVIGGVITSSLLTLVVVPVVYCYLDDLAAWLRRRGRPAGGAAAPVTAAGGGPAAAVPASRIDRSPHP</sequence>
<protein>
    <submittedName>
        <fullName evidence="3">AcrB/AcrD/AcrF family protein</fullName>
    </submittedName>
</protein>
<dbReference type="PRINTS" id="PR00702">
    <property type="entry name" value="ACRIFLAVINRP"/>
</dbReference>
<evidence type="ECO:0000256" key="2">
    <source>
        <dbReference type="SAM" id="Phobius"/>
    </source>
</evidence>
<dbReference type="Gene3D" id="3.30.70.1320">
    <property type="entry name" value="Multidrug efflux transporter AcrB pore domain like"/>
    <property type="match status" value="1"/>
</dbReference>
<dbReference type="Gene3D" id="1.20.1640.10">
    <property type="entry name" value="Multidrug efflux transporter AcrB transmembrane domain"/>
    <property type="match status" value="2"/>
</dbReference>
<feature type="region of interest" description="Disordered" evidence="1">
    <location>
        <begin position="1060"/>
        <end position="1086"/>
    </location>
</feature>
<dbReference type="SUPFAM" id="SSF82714">
    <property type="entry name" value="Multidrug efflux transporter AcrB TolC docking domain, DN and DC subdomains"/>
    <property type="match status" value="2"/>
</dbReference>
<keyword evidence="2" id="KW-0472">Membrane</keyword>
<dbReference type="RefSeq" id="WP_157397467.1">
    <property type="nucleotide sequence ID" value="NZ_WSEL01000003.1"/>
</dbReference>